<keyword evidence="1" id="KW-0547">Nucleotide-binding</keyword>
<name>A0A078M8N6_9BACL</name>
<dbReference type="HOGENOM" id="CLU_054906_0_0_9"/>
<dbReference type="PATRIC" id="fig|1461583.4.peg.730"/>
<dbReference type="GO" id="GO:0005524">
    <property type="term" value="F:ATP binding"/>
    <property type="evidence" value="ECO:0007669"/>
    <property type="project" value="UniProtKB-UniRule"/>
</dbReference>
<sequence length="407" mass="47397">METYSFLPVIVGTNINAYNMAISFYDTYRIKPVIVGRATLPFTAYSSVTTIQEINPALHTPSVFVSYLQDIAAKYAKPKQKLLLIGTDDLYVEMIIAHQDELAKDFTFNYMSKDLMEQVYLKKNFYKLCEKHGLDTPRTYYYDCKSSAPFEDEVMFPVIIKPSDGVQYYRNPFEGLQKIYKVESHEEINRIIEMVKQGGYKGDLIIQDYIPGDDTFMWDAVYYGDQHGRGQLISFAQVALQEHEMTAIGNYTALLTRYNEEMMQKLVTFCEEIGYKGFGNFDLKYDERDGKFKVFEVNIRQGRSSYYVDACGYPMASMFVDDLIHEKHKPLAYVTKPMLFTVVPKAVLKKYVQDPALKKEIKERLKAGEVVNPLFYKYDTNFKRKLYLAARQVNYMKKYRSSNWHGQ</sequence>
<dbReference type="PROSITE" id="PS50975">
    <property type="entry name" value="ATP_GRASP"/>
    <property type="match status" value="1"/>
</dbReference>
<evidence type="ECO:0000313" key="3">
    <source>
        <dbReference type="EMBL" id="CEA01041.1"/>
    </source>
</evidence>
<dbReference type="Gene3D" id="3.30.470.20">
    <property type="entry name" value="ATP-grasp fold, B domain"/>
    <property type="match status" value="1"/>
</dbReference>
<dbReference type="InterPro" id="IPR011761">
    <property type="entry name" value="ATP-grasp"/>
</dbReference>
<dbReference type="Pfam" id="PF02786">
    <property type="entry name" value="CPSase_L_D2"/>
    <property type="match status" value="1"/>
</dbReference>
<dbReference type="GO" id="GO:0016874">
    <property type="term" value="F:ligase activity"/>
    <property type="evidence" value="ECO:0007669"/>
    <property type="project" value="UniProtKB-KW"/>
</dbReference>
<protein>
    <submittedName>
        <fullName evidence="3">D-aspartate ligase</fullName>
    </submittedName>
</protein>
<accession>A0A078M8N6</accession>
<dbReference type="EMBL" id="LN483074">
    <property type="protein sequence ID" value="CEA01041.1"/>
    <property type="molecule type" value="Genomic_DNA"/>
</dbReference>
<feature type="domain" description="ATP-grasp" evidence="2">
    <location>
        <begin position="126"/>
        <end position="324"/>
    </location>
</feature>
<dbReference type="GO" id="GO:0046872">
    <property type="term" value="F:metal ion binding"/>
    <property type="evidence" value="ECO:0007669"/>
    <property type="project" value="InterPro"/>
</dbReference>
<dbReference type="AlphaFoldDB" id="A0A078M8N6"/>
<keyword evidence="3" id="KW-0436">Ligase</keyword>
<organism evidence="3">
    <name type="scientific">Metalysinibacillus saudimassiliensis</name>
    <dbReference type="NCBI Taxonomy" id="1461583"/>
    <lineage>
        <taxon>Bacteria</taxon>
        <taxon>Bacillati</taxon>
        <taxon>Bacillota</taxon>
        <taxon>Bacilli</taxon>
        <taxon>Bacillales</taxon>
        <taxon>Caryophanaceae</taxon>
        <taxon>Metalysinibacillus</taxon>
    </lineage>
</organism>
<gene>
    <name evidence="3" type="ORF">BN1050_00763</name>
</gene>
<evidence type="ECO:0000259" key="2">
    <source>
        <dbReference type="PROSITE" id="PS50975"/>
    </source>
</evidence>
<reference evidence="3" key="1">
    <citation type="submission" date="2014-07" db="EMBL/GenBank/DDBJ databases">
        <authorList>
            <person name="Urmite Genomes Urmite Genomes"/>
        </authorList>
    </citation>
    <scope>NUCLEOTIDE SEQUENCE</scope>
    <source>
        <strain evidence="3">13S34_air</strain>
    </source>
</reference>
<dbReference type="InterPro" id="IPR013815">
    <property type="entry name" value="ATP_grasp_subdomain_1"/>
</dbReference>
<dbReference type="SUPFAM" id="SSF56059">
    <property type="entry name" value="Glutathione synthetase ATP-binding domain-like"/>
    <property type="match status" value="1"/>
</dbReference>
<keyword evidence="1" id="KW-0067">ATP-binding</keyword>
<evidence type="ECO:0000256" key="1">
    <source>
        <dbReference type="PROSITE-ProRule" id="PRU00409"/>
    </source>
</evidence>
<dbReference type="Gene3D" id="3.30.1490.20">
    <property type="entry name" value="ATP-grasp fold, A domain"/>
    <property type="match status" value="1"/>
</dbReference>
<dbReference type="InterPro" id="IPR005479">
    <property type="entry name" value="CPAse_ATP-bd"/>
</dbReference>
<proteinExistence type="predicted"/>